<evidence type="ECO:0000313" key="3">
    <source>
        <dbReference type="EMBL" id="MBM7837983.1"/>
    </source>
</evidence>
<dbReference type="Pfam" id="PF08279">
    <property type="entry name" value="HTH_11"/>
    <property type="match status" value="1"/>
</dbReference>
<accession>A0ABS2SR40</accession>
<dbReference type="RefSeq" id="WP_204465123.1">
    <property type="nucleotide sequence ID" value="NZ_JAFBCV010000003.1"/>
</dbReference>
<dbReference type="EMBL" id="JAFBCV010000003">
    <property type="protein sequence ID" value="MBM7837983.1"/>
    <property type="molecule type" value="Genomic_DNA"/>
</dbReference>
<evidence type="ECO:0000259" key="2">
    <source>
        <dbReference type="Pfam" id="PF08279"/>
    </source>
</evidence>
<dbReference type="InterPro" id="IPR004173">
    <property type="entry name" value="3H_domain"/>
</dbReference>
<evidence type="ECO:0000259" key="1">
    <source>
        <dbReference type="Pfam" id="PF02829"/>
    </source>
</evidence>
<dbReference type="SUPFAM" id="SSF75500">
    <property type="entry name" value="Putative transcriptional regulator TM1602, C-terminal domain"/>
    <property type="match status" value="1"/>
</dbReference>
<proteinExistence type="predicted"/>
<evidence type="ECO:0000313" key="4">
    <source>
        <dbReference type="Proteomes" id="UP001179280"/>
    </source>
</evidence>
<dbReference type="PANTHER" id="PTHR40068:SF1">
    <property type="entry name" value="TRANSCRIPTION REPRESSOR NIAR-RELATED"/>
    <property type="match status" value="1"/>
</dbReference>
<gene>
    <name evidence="3" type="ORF">JOC54_001214</name>
</gene>
<feature type="domain" description="Helix-turn-helix type 11" evidence="2">
    <location>
        <begin position="11"/>
        <end position="63"/>
    </location>
</feature>
<dbReference type="PIRSF" id="PIRSF037847">
    <property type="entry name" value="NiaR"/>
    <property type="match status" value="1"/>
</dbReference>
<dbReference type="PANTHER" id="PTHR40068">
    <property type="entry name" value="TRANSCRIPTION REPRESSOR NIAR-RELATED"/>
    <property type="match status" value="1"/>
</dbReference>
<comment type="caution">
    <text evidence="3">The sequence shown here is derived from an EMBL/GenBank/DDBJ whole genome shotgun (WGS) entry which is preliminary data.</text>
</comment>
<dbReference type="Gene3D" id="1.10.10.10">
    <property type="entry name" value="Winged helix-like DNA-binding domain superfamily/Winged helix DNA-binding domain"/>
    <property type="match status" value="1"/>
</dbReference>
<feature type="domain" description="3H" evidence="1">
    <location>
        <begin position="78"/>
        <end position="174"/>
    </location>
</feature>
<organism evidence="3 4">
    <name type="scientific">Shouchella xiaoxiensis</name>
    <dbReference type="NCBI Taxonomy" id="766895"/>
    <lineage>
        <taxon>Bacteria</taxon>
        <taxon>Bacillati</taxon>
        <taxon>Bacillota</taxon>
        <taxon>Bacilli</taxon>
        <taxon>Bacillales</taxon>
        <taxon>Bacillaceae</taxon>
        <taxon>Shouchella</taxon>
    </lineage>
</organism>
<dbReference type="Gene3D" id="3.30.1340.20">
    <property type="entry name" value="3H domain"/>
    <property type="match status" value="1"/>
</dbReference>
<dbReference type="Proteomes" id="UP001179280">
    <property type="component" value="Unassembled WGS sequence"/>
</dbReference>
<name>A0ABS2SR40_9BACI</name>
<sequence length="176" mass="19986">MKQKKLVAGERREAIIRWLVEENNPITGSELAKRASVSRQVIVQDMSILKAKGEPIFATAQGYLYLNQEESVKVQQLIAVKHSPQQTVEELYIFVDCGLKVLNVSIEHPIYGELTGAMHVTNRQEVDTFYQNLQQTKASLLSELTDGIHLHLVESNQQEQINQAMKKLDQKGFLLK</sequence>
<dbReference type="Pfam" id="PF02829">
    <property type="entry name" value="3H"/>
    <property type="match status" value="1"/>
</dbReference>
<dbReference type="InterPro" id="IPR036388">
    <property type="entry name" value="WH-like_DNA-bd_sf"/>
</dbReference>
<dbReference type="InterPro" id="IPR036390">
    <property type="entry name" value="WH_DNA-bd_sf"/>
</dbReference>
<reference evidence="3" key="1">
    <citation type="submission" date="2021-01" db="EMBL/GenBank/DDBJ databases">
        <title>Genomic Encyclopedia of Type Strains, Phase IV (KMG-IV): sequencing the most valuable type-strain genomes for metagenomic binning, comparative biology and taxonomic classification.</title>
        <authorList>
            <person name="Goeker M."/>
        </authorList>
    </citation>
    <scope>NUCLEOTIDE SEQUENCE</scope>
    <source>
        <strain evidence="3">DSM 21943</strain>
    </source>
</reference>
<dbReference type="InterPro" id="IPR026043">
    <property type="entry name" value="NadR"/>
</dbReference>
<dbReference type="InterPro" id="IPR035922">
    <property type="entry name" value="3H_dom_sf"/>
</dbReference>
<protein>
    <submittedName>
        <fullName evidence="3">Transcriptional regulator of NAD metabolism</fullName>
    </submittedName>
</protein>
<dbReference type="InterPro" id="IPR013196">
    <property type="entry name" value="HTH_11"/>
</dbReference>
<keyword evidence="4" id="KW-1185">Reference proteome</keyword>
<dbReference type="SUPFAM" id="SSF46785">
    <property type="entry name" value="Winged helix' DNA-binding domain"/>
    <property type="match status" value="1"/>
</dbReference>